<keyword evidence="3" id="KW-1185">Reference proteome</keyword>
<protein>
    <submittedName>
        <fullName evidence="2">Photosystem reaction center subunit H</fullName>
    </submittedName>
</protein>
<dbReference type="Proteomes" id="UP000244930">
    <property type="component" value="Chromosome"/>
</dbReference>
<dbReference type="EMBL" id="CP022187">
    <property type="protein sequence ID" value="AWI74907.1"/>
    <property type="molecule type" value="Genomic_DNA"/>
</dbReference>
<dbReference type="SUPFAM" id="SSF50346">
    <property type="entry name" value="PRC-barrel domain"/>
    <property type="match status" value="2"/>
</dbReference>
<dbReference type="Pfam" id="PF05239">
    <property type="entry name" value="PRC"/>
    <property type="match status" value="1"/>
</dbReference>
<organism evidence="2 3">
    <name type="scientific">Parazoarcus communis</name>
    <dbReference type="NCBI Taxonomy" id="41977"/>
    <lineage>
        <taxon>Bacteria</taxon>
        <taxon>Pseudomonadati</taxon>
        <taxon>Pseudomonadota</taxon>
        <taxon>Betaproteobacteria</taxon>
        <taxon>Rhodocyclales</taxon>
        <taxon>Zoogloeaceae</taxon>
        <taxon>Parazoarcus</taxon>
    </lineage>
</organism>
<name>A0A2U8GMK7_9RHOO</name>
<dbReference type="KEGG" id="acom:CEW83_06465"/>
<accession>A0A2U8GMK7</accession>
<dbReference type="AlphaFoldDB" id="A0A2U8GMK7"/>
<dbReference type="InterPro" id="IPR014747">
    <property type="entry name" value="Bac_photo_RC_H_C"/>
</dbReference>
<dbReference type="PANTHER" id="PTHR36505:SF1">
    <property type="entry name" value="BLR1072 PROTEIN"/>
    <property type="match status" value="1"/>
</dbReference>
<gene>
    <name evidence="2" type="ORF">CEW83_06465</name>
</gene>
<proteinExistence type="predicted"/>
<reference evidence="2 3" key="1">
    <citation type="submission" date="2017-06" db="EMBL/GenBank/DDBJ databases">
        <title>Azoarcus.</title>
        <authorList>
            <person name="Woo J.-H."/>
            <person name="Kim H.-S."/>
        </authorList>
    </citation>
    <scope>NUCLEOTIDE SEQUENCE [LARGE SCALE GENOMIC DNA]</scope>
    <source>
        <strain evidence="2 3">TSPY31</strain>
    </source>
</reference>
<dbReference type="Gene3D" id="3.90.50.10">
    <property type="entry name" value="Photosynthetic Reaction Center, subunit H, domain 2"/>
    <property type="match status" value="2"/>
</dbReference>
<dbReference type="GO" id="GO:0030077">
    <property type="term" value="C:plasma membrane light-harvesting complex"/>
    <property type="evidence" value="ECO:0007669"/>
    <property type="project" value="InterPro"/>
</dbReference>
<dbReference type="InterPro" id="IPR011033">
    <property type="entry name" value="PRC_barrel-like_sf"/>
</dbReference>
<evidence type="ECO:0000313" key="3">
    <source>
        <dbReference type="Proteomes" id="UP000244930"/>
    </source>
</evidence>
<dbReference type="InterPro" id="IPR027275">
    <property type="entry name" value="PRC-brl_dom"/>
</dbReference>
<dbReference type="PANTHER" id="PTHR36505">
    <property type="entry name" value="BLR1072 PROTEIN"/>
    <property type="match status" value="1"/>
</dbReference>
<feature type="domain" description="PRC-barrel" evidence="1">
    <location>
        <begin position="14"/>
        <end position="54"/>
    </location>
</feature>
<evidence type="ECO:0000313" key="2">
    <source>
        <dbReference type="EMBL" id="AWI74907.1"/>
    </source>
</evidence>
<evidence type="ECO:0000259" key="1">
    <source>
        <dbReference type="Pfam" id="PF05239"/>
    </source>
</evidence>
<sequence length="266" mass="29941">MLRSLNELQKYAIGATDGDIGKVKDFYYDDHDWVVRYLIVDTGSWLASRKVLISPISIQKPDWAAQSLPVAVTKEQVKNSPDIDTEKPVTRQHEALYLDYYGYPTYWGSTGLWGGGMVPVGMYPGYAGLPGGTTGGEQAIEEVAKAERARHRDDDPHLRSCKAVIGYHIQATDGEVGHVDELLFDEETWAIRYFVVNTSNWWVGHKVLIAPQWIDGVSWSDRTVAVDLSREEVKTAPSYDEAITLDRQGEASLYTHYGRPPYWKAD</sequence>
<dbReference type="GO" id="GO:0019684">
    <property type="term" value="P:photosynthesis, light reaction"/>
    <property type="evidence" value="ECO:0007669"/>
    <property type="project" value="InterPro"/>
</dbReference>
<dbReference type="RefSeq" id="WP_108948615.1">
    <property type="nucleotide sequence ID" value="NZ_CP022187.1"/>
</dbReference>